<keyword evidence="5" id="KW-0411">Iron-sulfur</keyword>
<evidence type="ECO:0000256" key="2">
    <source>
        <dbReference type="ARBA" id="ARBA00022723"/>
    </source>
</evidence>
<evidence type="ECO:0000256" key="1">
    <source>
        <dbReference type="ARBA" id="ARBA00022714"/>
    </source>
</evidence>
<evidence type="ECO:0000256" key="5">
    <source>
        <dbReference type="ARBA" id="ARBA00023014"/>
    </source>
</evidence>
<dbReference type="EMBL" id="MWQY01000016">
    <property type="protein sequence ID" value="ORC34011.1"/>
    <property type="molecule type" value="Genomic_DNA"/>
</dbReference>
<dbReference type="InterPro" id="IPR002888">
    <property type="entry name" value="2Fe-2S-bd"/>
</dbReference>
<evidence type="ECO:0000259" key="6">
    <source>
        <dbReference type="PROSITE" id="PS51085"/>
    </source>
</evidence>
<comment type="caution">
    <text evidence="7">The sequence shown here is derived from an EMBL/GenBank/DDBJ whole genome shotgun (WGS) entry which is preliminary data.</text>
</comment>
<dbReference type="GO" id="GO:0051537">
    <property type="term" value="F:2 iron, 2 sulfur cluster binding"/>
    <property type="evidence" value="ECO:0007669"/>
    <property type="project" value="UniProtKB-KW"/>
</dbReference>
<keyword evidence="4" id="KW-0408">Iron</keyword>
<dbReference type="GO" id="GO:0046872">
    <property type="term" value="F:metal ion binding"/>
    <property type="evidence" value="ECO:0007669"/>
    <property type="project" value="UniProtKB-KW"/>
</dbReference>
<dbReference type="Pfam" id="PF00111">
    <property type="entry name" value="Fer2"/>
    <property type="match status" value="1"/>
</dbReference>
<dbReference type="STRING" id="1963862.B4O97_14075"/>
<dbReference type="PROSITE" id="PS00197">
    <property type="entry name" value="2FE2S_FER_1"/>
    <property type="match status" value="1"/>
</dbReference>
<keyword evidence="2" id="KW-0479">Metal-binding</keyword>
<dbReference type="AlphaFoldDB" id="A0A1Y1RVG4"/>
<organism evidence="7 8">
    <name type="scientific">Marispirochaeta aestuarii</name>
    <dbReference type="NCBI Taxonomy" id="1963862"/>
    <lineage>
        <taxon>Bacteria</taxon>
        <taxon>Pseudomonadati</taxon>
        <taxon>Spirochaetota</taxon>
        <taxon>Spirochaetia</taxon>
        <taxon>Spirochaetales</taxon>
        <taxon>Spirochaetaceae</taxon>
        <taxon>Marispirochaeta</taxon>
    </lineage>
</organism>
<dbReference type="PANTHER" id="PTHR44379:SF8">
    <property type="entry name" value="XANTHINE DEHYDROGENASE IRON-SULFUR-BINDING SUBUNIT XDHC-RELATED"/>
    <property type="match status" value="1"/>
</dbReference>
<dbReference type="Proteomes" id="UP000192343">
    <property type="component" value="Unassembled WGS sequence"/>
</dbReference>
<dbReference type="PROSITE" id="PS51085">
    <property type="entry name" value="2FE2S_FER_2"/>
    <property type="match status" value="1"/>
</dbReference>
<dbReference type="Pfam" id="PF01799">
    <property type="entry name" value="Fer2_2"/>
    <property type="match status" value="1"/>
</dbReference>
<evidence type="ECO:0000313" key="8">
    <source>
        <dbReference type="Proteomes" id="UP000192343"/>
    </source>
</evidence>
<protein>
    <submittedName>
        <fullName evidence="7">Ferredoxin</fullName>
    </submittedName>
</protein>
<dbReference type="PANTHER" id="PTHR44379">
    <property type="entry name" value="OXIDOREDUCTASE WITH IRON-SULFUR SUBUNIT"/>
    <property type="match status" value="1"/>
</dbReference>
<dbReference type="RefSeq" id="WP_083051758.1">
    <property type="nucleotide sequence ID" value="NZ_MWQY01000016.1"/>
</dbReference>
<reference evidence="7 8" key="1">
    <citation type="submission" date="2017-03" db="EMBL/GenBank/DDBJ databases">
        <title>Draft Genome sequence of Marispirochaeta sp. strain JC444.</title>
        <authorList>
            <person name="Shivani Y."/>
            <person name="Subhash Y."/>
            <person name="Sasikala C."/>
            <person name="Ramana C."/>
        </authorList>
    </citation>
    <scope>NUCLEOTIDE SEQUENCE [LARGE SCALE GENOMIC DNA]</scope>
    <source>
        <strain evidence="7 8">JC444</strain>
    </source>
</reference>
<evidence type="ECO:0000256" key="4">
    <source>
        <dbReference type="ARBA" id="ARBA00023004"/>
    </source>
</evidence>
<dbReference type="GO" id="GO:0016491">
    <property type="term" value="F:oxidoreductase activity"/>
    <property type="evidence" value="ECO:0007669"/>
    <property type="project" value="UniProtKB-KW"/>
</dbReference>
<dbReference type="Gene3D" id="3.10.20.30">
    <property type="match status" value="1"/>
</dbReference>
<name>A0A1Y1RVG4_9SPIO</name>
<dbReference type="InterPro" id="IPR036884">
    <property type="entry name" value="2Fe-2S-bd_dom_sf"/>
</dbReference>
<evidence type="ECO:0000256" key="3">
    <source>
        <dbReference type="ARBA" id="ARBA00023002"/>
    </source>
</evidence>
<dbReference type="InterPro" id="IPR001041">
    <property type="entry name" value="2Fe-2S_ferredoxin-type"/>
</dbReference>
<sequence length="159" mass="16989">MTIEFFVNGMPVLVQADPMKRLLDILRENLSMAGTKEGCGEGECGACSVLMDGRLVNSCLIPMAQVEGTRVETIDGLRESAAGQILSEAFAEAHSVQCGFCTPGMMMATLALLKGNPDPTEGEIRLALSGNICRCTGYDMIIDGVMLAARRAREQGVAW</sequence>
<keyword evidence="1" id="KW-0001">2Fe-2S</keyword>
<dbReference type="InterPro" id="IPR006058">
    <property type="entry name" value="2Fe2S_fd_BS"/>
</dbReference>
<dbReference type="InterPro" id="IPR051452">
    <property type="entry name" value="Diverse_Oxidoreductases"/>
</dbReference>
<dbReference type="SUPFAM" id="SSF47741">
    <property type="entry name" value="CO dehydrogenase ISP C-domain like"/>
    <property type="match status" value="1"/>
</dbReference>
<gene>
    <name evidence="7" type="ORF">B4O97_14075</name>
</gene>
<feature type="domain" description="2Fe-2S ferredoxin-type" evidence="6">
    <location>
        <begin position="1"/>
        <end position="77"/>
    </location>
</feature>
<dbReference type="OrthoDB" id="9796880at2"/>
<dbReference type="InterPro" id="IPR012675">
    <property type="entry name" value="Beta-grasp_dom_sf"/>
</dbReference>
<evidence type="ECO:0000313" key="7">
    <source>
        <dbReference type="EMBL" id="ORC34011.1"/>
    </source>
</evidence>
<dbReference type="InterPro" id="IPR036010">
    <property type="entry name" value="2Fe-2S_ferredoxin-like_sf"/>
</dbReference>
<dbReference type="Gene3D" id="1.10.150.120">
    <property type="entry name" value="[2Fe-2S]-binding domain"/>
    <property type="match status" value="1"/>
</dbReference>
<accession>A0A1Y1RVG4</accession>
<keyword evidence="8" id="KW-1185">Reference proteome</keyword>
<proteinExistence type="predicted"/>
<keyword evidence="3" id="KW-0560">Oxidoreductase</keyword>
<dbReference type="SUPFAM" id="SSF54292">
    <property type="entry name" value="2Fe-2S ferredoxin-like"/>
    <property type="match status" value="1"/>
</dbReference>